<proteinExistence type="predicted"/>
<evidence type="ECO:0000313" key="3">
    <source>
        <dbReference type="Proteomes" id="UP000502823"/>
    </source>
</evidence>
<dbReference type="AlphaFoldDB" id="A0A6L2PLG5"/>
<sequence length="91" mass="10253">VLAFLLATLAVTSFAVPVQHSTWRHSCGQAVRAESKTHKTGGRHSFGNILKAVKKQLQVANEYFKSEDKNIKTVYYQVKFSVQVNWSGTRK</sequence>
<keyword evidence="3" id="KW-1185">Reference proteome</keyword>
<organism evidence="2 3">
    <name type="scientific">Coptotermes formosanus</name>
    <name type="common">Formosan subterranean termite</name>
    <dbReference type="NCBI Taxonomy" id="36987"/>
    <lineage>
        <taxon>Eukaryota</taxon>
        <taxon>Metazoa</taxon>
        <taxon>Ecdysozoa</taxon>
        <taxon>Arthropoda</taxon>
        <taxon>Hexapoda</taxon>
        <taxon>Insecta</taxon>
        <taxon>Pterygota</taxon>
        <taxon>Neoptera</taxon>
        <taxon>Polyneoptera</taxon>
        <taxon>Dictyoptera</taxon>
        <taxon>Blattodea</taxon>
        <taxon>Blattoidea</taxon>
        <taxon>Termitoidae</taxon>
        <taxon>Rhinotermitidae</taxon>
        <taxon>Coptotermes</taxon>
    </lineage>
</organism>
<reference evidence="3" key="1">
    <citation type="submission" date="2020-01" db="EMBL/GenBank/DDBJ databases">
        <title>Draft genome sequence of the Termite Coptotermes fromosanus.</title>
        <authorList>
            <person name="Itakura S."/>
            <person name="Yosikawa Y."/>
            <person name="Umezawa K."/>
        </authorList>
    </citation>
    <scope>NUCLEOTIDE SEQUENCE [LARGE SCALE GENOMIC DNA]</scope>
</reference>
<gene>
    <name evidence="2" type="ORF">Cfor_12609</name>
</gene>
<accession>A0A6L2PLG5</accession>
<evidence type="ECO:0000256" key="1">
    <source>
        <dbReference type="SAM" id="SignalP"/>
    </source>
</evidence>
<feature type="non-terminal residue" evidence="2">
    <location>
        <position position="1"/>
    </location>
</feature>
<evidence type="ECO:0008006" key="4">
    <source>
        <dbReference type="Google" id="ProtNLM"/>
    </source>
</evidence>
<feature type="chain" id="PRO_5026817520" description="Cystatin domain-containing protein" evidence="1">
    <location>
        <begin position="16"/>
        <end position="91"/>
    </location>
</feature>
<dbReference type="InParanoid" id="A0A6L2PLG5"/>
<evidence type="ECO:0000313" key="2">
    <source>
        <dbReference type="EMBL" id="GFG33184.1"/>
    </source>
</evidence>
<name>A0A6L2PLG5_COPFO</name>
<feature type="signal peptide" evidence="1">
    <location>
        <begin position="1"/>
        <end position="15"/>
    </location>
</feature>
<keyword evidence="1" id="KW-0732">Signal</keyword>
<dbReference type="Proteomes" id="UP000502823">
    <property type="component" value="Unassembled WGS sequence"/>
</dbReference>
<protein>
    <recommendedName>
        <fullName evidence="4">Cystatin domain-containing protein</fullName>
    </recommendedName>
</protein>
<comment type="caution">
    <text evidence="2">The sequence shown here is derived from an EMBL/GenBank/DDBJ whole genome shotgun (WGS) entry which is preliminary data.</text>
</comment>
<dbReference type="EMBL" id="BLKM01008309">
    <property type="protein sequence ID" value="GFG33184.1"/>
    <property type="molecule type" value="Genomic_DNA"/>
</dbReference>